<sequence length="283" mass="31042">MCEDFHYDEVCGMLGPKKAIGTTDVLAMLAPVKARKAVVLSSAYFFGSPYVSSMHYDVSKMTRLENEYVANQVAEAPQRLVGFFSVDPLQPSAVDEVNFWIHDGRLKGLKLHLANSRVRLTNPQHVQQLVKVIHAAASAHLPIVIHLRASDIFGAREAGIFIRDVLPSAGDSVVQIAHCGGWGGTDQAQAVVLQVFADHIKADDPSTRHVLFDLSAVVTPETTPEQAARLVAQMRQIGLHRFLLGSDFNASTPAYTDSITRAKLPLTNAEWRLIAGNIEPWVR</sequence>
<protein>
    <recommendedName>
        <fullName evidence="1">Amidohydrolase-related domain-containing protein</fullName>
    </recommendedName>
</protein>
<dbReference type="SUPFAM" id="SSF51556">
    <property type="entry name" value="Metallo-dependent hydrolases"/>
    <property type="match status" value="1"/>
</dbReference>
<comment type="caution">
    <text evidence="2">The sequence shown here is derived from an EMBL/GenBank/DDBJ whole genome shotgun (WGS) entry which is preliminary data.</text>
</comment>
<evidence type="ECO:0000313" key="3">
    <source>
        <dbReference type="Proteomes" id="UP001156627"/>
    </source>
</evidence>
<dbReference type="Proteomes" id="UP001156627">
    <property type="component" value="Unassembled WGS sequence"/>
</dbReference>
<dbReference type="Gene3D" id="3.20.20.140">
    <property type="entry name" value="Metal-dependent hydrolases"/>
    <property type="match status" value="1"/>
</dbReference>
<accession>A0ABQ5XFT5</accession>
<evidence type="ECO:0000259" key="1">
    <source>
        <dbReference type="Pfam" id="PF04909"/>
    </source>
</evidence>
<dbReference type="Pfam" id="PF04909">
    <property type="entry name" value="Amidohydro_2"/>
    <property type="match status" value="1"/>
</dbReference>
<dbReference type="InterPro" id="IPR032466">
    <property type="entry name" value="Metal_Hydrolase"/>
</dbReference>
<feature type="domain" description="Amidohydrolase-related" evidence="1">
    <location>
        <begin position="58"/>
        <end position="256"/>
    </location>
</feature>
<keyword evidence="3" id="KW-1185">Reference proteome</keyword>
<evidence type="ECO:0000313" key="2">
    <source>
        <dbReference type="EMBL" id="GLQ90397.1"/>
    </source>
</evidence>
<reference evidence="3" key="1">
    <citation type="journal article" date="2019" name="Int. J. Syst. Evol. Microbiol.">
        <title>The Global Catalogue of Microorganisms (GCM) 10K type strain sequencing project: providing services to taxonomists for standard genome sequencing and annotation.</title>
        <authorList>
            <consortium name="The Broad Institute Genomics Platform"/>
            <consortium name="The Broad Institute Genome Sequencing Center for Infectious Disease"/>
            <person name="Wu L."/>
            <person name="Ma J."/>
        </authorList>
    </citation>
    <scope>NUCLEOTIDE SEQUENCE [LARGE SCALE GENOMIC DNA]</scope>
    <source>
        <strain evidence="3">NBRC 111981</strain>
    </source>
</reference>
<gene>
    <name evidence="2" type="ORF">GCM10007898_39720</name>
</gene>
<dbReference type="EMBL" id="BSOA01000048">
    <property type="protein sequence ID" value="GLQ90397.1"/>
    <property type="molecule type" value="Genomic_DNA"/>
</dbReference>
<dbReference type="InterPro" id="IPR006680">
    <property type="entry name" value="Amidohydro-rel"/>
</dbReference>
<proteinExistence type="predicted"/>
<organism evidence="2 3">
    <name type="scientific">Dyella flagellata</name>
    <dbReference type="NCBI Taxonomy" id="1867833"/>
    <lineage>
        <taxon>Bacteria</taxon>
        <taxon>Pseudomonadati</taxon>
        <taxon>Pseudomonadota</taxon>
        <taxon>Gammaproteobacteria</taxon>
        <taxon>Lysobacterales</taxon>
        <taxon>Rhodanobacteraceae</taxon>
        <taxon>Dyella</taxon>
    </lineage>
</organism>
<name>A0ABQ5XFT5_9GAMM</name>